<name>A0A9P6W322_RHOMI</name>
<keyword evidence="3" id="KW-1185">Reference proteome</keyword>
<organism evidence="2 3">
    <name type="scientific">Rhodotorula mucilaginosa</name>
    <name type="common">Yeast</name>
    <name type="synonym">Rhodotorula rubra</name>
    <dbReference type="NCBI Taxonomy" id="5537"/>
    <lineage>
        <taxon>Eukaryota</taxon>
        <taxon>Fungi</taxon>
        <taxon>Dikarya</taxon>
        <taxon>Basidiomycota</taxon>
        <taxon>Pucciniomycotina</taxon>
        <taxon>Microbotryomycetes</taxon>
        <taxon>Sporidiobolales</taxon>
        <taxon>Sporidiobolaceae</taxon>
        <taxon>Rhodotorula</taxon>
    </lineage>
</organism>
<sequence length="89" mass="10302">IRWEDWLCRRWDVDASSSPSERKPVQVEVKSPRTWTPWGLFMDWLALRIRRRLVRLMIEVKPGREAGRGKVVGGEASTPLLAGPEEYLA</sequence>
<evidence type="ECO:0000313" key="2">
    <source>
        <dbReference type="EMBL" id="KAG0663200.1"/>
    </source>
</evidence>
<reference evidence="2 3" key="1">
    <citation type="submission" date="2020-11" db="EMBL/GenBank/DDBJ databases">
        <title>Kefir isolates.</title>
        <authorList>
            <person name="Marcisauskas S."/>
            <person name="Kim Y."/>
            <person name="Blasche S."/>
        </authorList>
    </citation>
    <scope>NUCLEOTIDE SEQUENCE [LARGE SCALE GENOMIC DNA]</scope>
    <source>
        <strain evidence="2 3">KR</strain>
    </source>
</reference>
<dbReference type="EMBL" id="PUHQ01000021">
    <property type="protein sequence ID" value="KAG0663200.1"/>
    <property type="molecule type" value="Genomic_DNA"/>
</dbReference>
<dbReference type="Proteomes" id="UP000777482">
    <property type="component" value="Unassembled WGS sequence"/>
</dbReference>
<gene>
    <name evidence="2" type="ORF">C6P46_002789</name>
</gene>
<evidence type="ECO:0000256" key="1">
    <source>
        <dbReference type="SAM" id="MobiDB-lite"/>
    </source>
</evidence>
<feature type="region of interest" description="Disordered" evidence="1">
    <location>
        <begin position="67"/>
        <end position="89"/>
    </location>
</feature>
<accession>A0A9P6W322</accession>
<comment type="caution">
    <text evidence="2">The sequence shown here is derived from an EMBL/GenBank/DDBJ whole genome shotgun (WGS) entry which is preliminary data.</text>
</comment>
<protein>
    <submittedName>
        <fullName evidence="2">Uncharacterized protein</fullName>
    </submittedName>
</protein>
<feature type="non-terminal residue" evidence="2">
    <location>
        <position position="1"/>
    </location>
</feature>
<proteinExistence type="predicted"/>
<evidence type="ECO:0000313" key="3">
    <source>
        <dbReference type="Proteomes" id="UP000777482"/>
    </source>
</evidence>
<dbReference type="AlphaFoldDB" id="A0A9P6W322"/>